<gene>
    <name evidence="2" type="ORF">H9633_06245</name>
</gene>
<dbReference type="SMART" id="SM00507">
    <property type="entry name" value="HNHc"/>
    <property type="match status" value="1"/>
</dbReference>
<dbReference type="Gene3D" id="1.10.30.50">
    <property type="match status" value="1"/>
</dbReference>
<accession>A0ABR8W4E2</accession>
<dbReference type="EMBL" id="JACSPX010000001">
    <property type="protein sequence ID" value="MBD8011895.1"/>
    <property type="molecule type" value="Genomic_DNA"/>
</dbReference>
<keyword evidence="3" id="KW-1185">Reference proteome</keyword>
<reference evidence="2 3" key="1">
    <citation type="submission" date="2020-08" db="EMBL/GenBank/DDBJ databases">
        <title>A Genomic Blueprint of the Chicken Gut Microbiome.</title>
        <authorList>
            <person name="Gilroy R."/>
            <person name="Ravi A."/>
            <person name="Getino M."/>
            <person name="Pursley I."/>
            <person name="Horton D.L."/>
            <person name="Alikhan N.-F."/>
            <person name="Baker D."/>
            <person name="Gharbi K."/>
            <person name="Hall N."/>
            <person name="Watson M."/>
            <person name="Adriaenssens E.M."/>
            <person name="Foster-Nyarko E."/>
            <person name="Jarju S."/>
            <person name="Secka A."/>
            <person name="Antonio M."/>
            <person name="Oren A."/>
            <person name="Chaudhuri R."/>
            <person name="La Ragione R.M."/>
            <person name="Hildebrand F."/>
            <person name="Pallen M.J."/>
        </authorList>
    </citation>
    <scope>NUCLEOTIDE SEQUENCE [LARGE SCALE GENOMIC DNA]</scope>
    <source>
        <strain evidence="2 3">Re1</strain>
    </source>
</reference>
<dbReference type="Proteomes" id="UP000611521">
    <property type="component" value="Unassembled WGS sequence"/>
</dbReference>
<proteinExistence type="predicted"/>
<comment type="caution">
    <text evidence="2">The sequence shown here is derived from an EMBL/GenBank/DDBJ whole genome shotgun (WGS) entry which is preliminary data.</text>
</comment>
<sequence>MNEMSTATSEDIANLDAIVSSLQAVEKTLQGVLAARDGLLAVANRLAMSIAEQGDGIEDSDLALRTVAAELATALRVSDRTVQRRMVAAEVMVERFPQVWHAQGAGLITAGHARVIVDAGAHIDDGDARAAYAARVLEFAQHESPSRVRVIAERIAQQYQSRTLDERHEDARAHRGVWVIDGPDAMSELHVYGPSVLIHGAQDRLTQMAKAIAERGEDEPTQADDPRTLAQRRFDLAMDLLLTGAPAGHDTADRLLGSISAHVAVTVPVTTLMGADGPAAELSGRAPMDLASAQALAGAASGRDRVLTHPVNGGVLCVDRYRPPESLRRRLRSRDERCRFPGCGMPARDSDLDHTRDAAFGGETSEDNLAALCRRHHVLKHQTPWHVVQHGDGLLEWTSPTGRTYVDRPPPPNTVTFIEPPF</sequence>
<feature type="domain" description="HNH nuclease" evidence="1">
    <location>
        <begin position="326"/>
        <end position="378"/>
    </location>
</feature>
<dbReference type="InterPro" id="IPR003870">
    <property type="entry name" value="DUF222"/>
</dbReference>
<organism evidence="2 3">
    <name type="scientific">Microbacterium commune</name>
    <dbReference type="NCBI Taxonomy" id="2762219"/>
    <lineage>
        <taxon>Bacteria</taxon>
        <taxon>Bacillati</taxon>
        <taxon>Actinomycetota</taxon>
        <taxon>Actinomycetes</taxon>
        <taxon>Micrococcales</taxon>
        <taxon>Microbacteriaceae</taxon>
        <taxon>Microbacterium</taxon>
    </lineage>
</organism>
<name>A0ABR8W4E2_9MICO</name>
<dbReference type="CDD" id="cd00085">
    <property type="entry name" value="HNHc"/>
    <property type="match status" value="1"/>
</dbReference>
<dbReference type="InterPro" id="IPR003615">
    <property type="entry name" value="HNH_nuc"/>
</dbReference>
<dbReference type="RefSeq" id="WP_191712477.1">
    <property type="nucleotide sequence ID" value="NZ_JACSPX010000001.1"/>
</dbReference>
<evidence type="ECO:0000313" key="2">
    <source>
        <dbReference type="EMBL" id="MBD8011895.1"/>
    </source>
</evidence>
<evidence type="ECO:0000313" key="3">
    <source>
        <dbReference type="Proteomes" id="UP000611521"/>
    </source>
</evidence>
<protein>
    <submittedName>
        <fullName evidence="2">DUF222 domain-containing protein</fullName>
    </submittedName>
</protein>
<dbReference type="Pfam" id="PF02720">
    <property type="entry name" value="DUF222"/>
    <property type="match status" value="1"/>
</dbReference>
<evidence type="ECO:0000259" key="1">
    <source>
        <dbReference type="SMART" id="SM00507"/>
    </source>
</evidence>